<reference evidence="1" key="1">
    <citation type="submission" date="2021-06" db="EMBL/GenBank/DDBJ databases">
        <authorList>
            <person name="Kallberg Y."/>
            <person name="Tangrot J."/>
            <person name="Rosling A."/>
        </authorList>
    </citation>
    <scope>NUCLEOTIDE SEQUENCE</scope>
    <source>
        <strain evidence="1">MA461A</strain>
    </source>
</reference>
<evidence type="ECO:0000313" key="2">
    <source>
        <dbReference type="Proteomes" id="UP000789920"/>
    </source>
</evidence>
<feature type="non-terminal residue" evidence="1">
    <location>
        <position position="1"/>
    </location>
</feature>
<sequence length="82" mass="9792">MEFYESLSTDFNQLLEESDDYDMIIYVGKEPNVKKFYAHTVILRARSTYFRRALSRDWAKKENGSIVFQKPNITKDVFLFIL</sequence>
<evidence type="ECO:0000313" key="1">
    <source>
        <dbReference type="EMBL" id="CAG8845454.1"/>
    </source>
</evidence>
<accession>A0ACA9SPM2</accession>
<protein>
    <submittedName>
        <fullName evidence="1">28430_t:CDS:1</fullName>
    </submittedName>
</protein>
<proteinExistence type="predicted"/>
<name>A0ACA9SPM2_9GLOM</name>
<comment type="caution">
    <text evidence="1">The sequence shown here is derived from an EMBL/GenBank/DDBJ whole genome shotgun (WGS) entry which is preliminary data.</text>
</comment>
<organism evidence="1 2">
    <name type="scientific">Racocetra persica</name>
    <dbReference type="NCBI Taxonomy" id="160502"/>
    <lineage>
        <taxon>Eukaryota</taxon>
        <taxon>Fungi</taxon>
        <taxon>Fungi incertae sedis</taxon>
        <taxon>Mucoromycota</taxon>
        <taxon>Glomeromycotina</taxon>
        <taxon>Glomeromycetes</taxon>
        <taxon>Diversisporales</taxon>
        <taxon>Gigasporaceae</taxon>
        <taxon>Racocetra</taxon>
    </lineage>
</organism>
<dbReference type="Proteomes" id="UP000789920">
    <property type="component" value="Unassembled WGS sequence"/>
</dbReference>
<dbReference type="EMBL" id="CAJVQC010146809">
    <property type="protein sequence ID" value="CAG8845454.1"/>
    <property type="molecule type" value="Genomic_DNA"/>
</dbReference>
<keyword evidence="2" id="KW-1185">Reference proteome</keyword>
<feature type="non-terminal residue" evidence="1">
    <location>
        <position position="82"/>
    </location>
</feature>
<gene>
    <name evidence="1" type="ORF">RPERSI_LOCUS33673</name>
</gene>